<dbReference type="OrthoDB" id="2851338at2759"/>
<name>A0A167RVL0_9HYPO</name>
<comment type="caution">
    <text evidence="1">The sequence shown here is derived from an EMBL/GenBank/DDBJ whole genome shotgun (WGS) entry which is preliminary data.</text>
</comment>
<evidence type="ECO:0008006" key="3">
    <source>
        <dbReference type="Google" id="ProtNLM"/>
    </source>
</evidence>
<reference evidence="1 2" key="1">
    <citation type="journal article" date="2016" name="Genome Biol. Evol.">
        <title>Divergent and convergent evolution of fungal pathogenicity.</title>
        <authorList>
            <person name="Shang Y."/>
            <person name="Xiao G."/>
            <person name="Zheng P."/>
            <person name="Cen K."/>
            <person name="Zhan S."/>
            <person name="Wang C."/>
        </authorList>
    </citation>
    <scope>NUCLEOTIDE SEQUENCE [LARGE SCALE GENOMIC DNA]</scope>
    <source>
        <strain evidence="1 2">RCEF 264</strain>
    </source>
</reference>
<accession>A0A167RVL0</accession>
<sequence>MDTGDIKGPGLLFVQSRISRPDLLDEAAFMHWYDTDHIAEVIHTSGVNSAIRFKHHDLATVALPYLSIYPLDDIAFLTTPEFKGISVTSKLLPGTGLCYDLAEFDVGYYNIVQVHDPTGQGKGHTQTLVAEQVDTADGAGLDAWYRAEYLPALAAVPGYLRTTRYELRYARSNDQSRRFKGLASKGEAPPKRPTWLALHEFAADATVDAAALAAVQAKTQHGAAVRAAAGAWLTDVYHIAKTHGEGDLFHGRTF</sequence>
<keyword evidence="2" id="KW-1185">Reference proteome</keyword>
<dbReference type="AlphaFoldDB" id="A0A167RVL0"/>
<proteinExistence type="predicted"/>
<dbReference type="EMBL" id="AZHD01000011">
    <property type="protein sequence ID" value="OAA58982.1"/>
    <property type="molecule type" value="Genomic_DNA"/>
</dbReference>
<dbReference type="Proteomes" id="UP000076874">
    <property type="component" value="Unassembled WGS sequence"/>
</dbReference>
<protein>
    <recommendedName>
        <fullName evidence="3">EthD domain-containing protein</fullName>
    </recommendedName>
</protein>
<evidence type="ECO:0000313" key="1">
    <source>
        <dbReference type="EMBL" id="OAA58982.1"/>
    </source>
</evidence>
<organism evidence="1 2">
    <name type="scientific">Niveomyces insectorum RCEF 264</name>
    <dbReference type="NCBI Taxonomy" id="1081102"/>
    <lineage>
        <taxon>Eukaryota</taxon>
        <taxon>Fungi</taxon>
        <taxon>Dikarya</taxon>
        <taxon>Ascomycota</taxon>
        <taxon>Pezizomycotina</taxon>
        <taxon>Sordariomycetes</taxon>
        <taxon>Hypocreomycetidae</taxon>
        <taxon>Hypocreales</taxon>
        <taxon>Cordycipitaceae</taxon>
        <taxon>Niveomyces</taxon>
    </lineage>
</organism>
<evidence type="ECO:0000313" key="2">
    <source>
        <dbReference type="Proteomes" id="UP000076874"/>
    </source>
</evidence>
<gene>
    <name evidence="1" type="ORF">SPI_06184</name>
</gene>